<proteinExistence type="predicted"/>
<feature type="transmembrane region" description="Helical" evidence="1">
    <location>
        <begin position="168"/>
        <end position="191"/>
    </location>
</feature>
<comment type="caution">
    <text evidence="3">The sequence shown here is derived from an EMBL/GenBank/DDBJ whole genome shotgun (WGS) entry which is preliminary data.</text>
</comment>
<feature type="transmembrane region" description="Helical" evidence="1">
    <location>
        <begin position="131"/>
        <end position="148"/>
    </location>
</feature>
<evidence type="ECO:0000256" key="2">
    <source>
        <dbReference type="SAM" id="SignalP"/>
    </source>
</evidence>
<evidence type="ECO:0000313" key="4">
    <source>
        <dbReference type="Proteomes" id="UP000664940"/>
    </source>
</evidence>
<protein>
    <submittedName>
        <fullName evidence="3">Uncharacterized protein</fullName>
    </submittedName>
</protein>
<keyword evidence="1" id="KW-1133">Transmembrane helix</keyword>
<feature type="transmembrane region" description="Helical" evidence="1">
    <location>
        <begin position="65"/>
        <end position="86"/>
    </location>
</feature>
<keyword evidence="1" id="KW-0472">Membrane</keyword>
<accession>A0A834E6I2</accession>
<feature type="chain" id="PRO_5032953914" evidence="2">
    <location>
        <begin position="23"/>
        <end position="254"/>
    </location>
</feature>
<feature type="transmembrane region" description="Helical" evidence="1">
    <location>
        <begin position="224"/>
        <end position="248"/>
    </location>
</feature>
<dbReference type="EMBL" id="JABVXQ010000005">
    <property type="protein sequence ID" value="KAF6109645.1"/>
    <property type="molecule type" value="Genomic_DNA"/>
</dbReference>
<organism evidence="3 4">
    <name type="scientific">Phyllostomus discolor</name>
    <name type="common">pale spear-nosed bat</name>
    <dbReference type="NCBI Taxonomy" id="89673"/>
    <lineage>
        <taxon>Eukaryota</taxon>
        <taxon>Metazoa</taxon>
        <taxon>Chordata</taxon>
        <taxon>Craniata</taxon>
        <taxon>Vertebrata</taxon>
        <taxon>Euteleostomi</taxon>
        <taxon>Mammalia</taxon>
        <taxon>Eutheria</taxon>
        <taxon>Laurasiatheria</taxon>
        <taxon>Chiroptera</taxon>
        <taxon>Yangochiroptera</taxon>
        <taxon>Phyllostomidae</taxon>
        <taxon>Phyllostominae</taxon>
        <taxon>Phyllostomus</taxon>
    </lineage>
</organism>
<name>A0A834E6I2_9CHIR</name>
<evidence type="ECO:0000313" key="3">
    <source>
        <dbReference type="EMBL" id="KAF6109645.1"/>
    </source>
</evidence>
<keyword evidence="1" id="KW-0812">Transmembrane</keyword>
<reference evidence="3 4" key="1">
    <citation type="journal article" date="2020" name="Nature">
        <title>Six reference-quality genomes reveal evolution of bat adaptations.</title>
        <authorList>
            <person name="Jebb D."/>
            <person name="Huang Z."/>
            <person name="Pippel M."/>
            <person name="Hughes G.M."/>
            <person name="Lavrichenko K."/>
            <person name="Devanna P."/>
            <person name="Winkler S."/>
            <person name="Jermiin L.S."/>
            <person name="Skirmuntt E.C."/>
            <person name="Katzourakis A."/>
            <person name="Burkitt-Gray L."/>
            <person name="Ray D.A."/>
            <person name="Sullivan K.A.M."/>
            <person name="Roscito J.G."/>
            <person name="Kirilenko B.M."/>
            <person name="Davalos L.M."/>
            <person name="Corthals A.P."/>
            <person name="Power M.L."/>
            <person name="Jones G."/>
            <person name="Ransome R.D."/>
            <person name="Dechmann D.K.N."/>
            <person name="Locatelli A.G."/>
            <person name="Puechmaille S.J."/>
            <person name="Fedrigo O."/>
            <person name="Jarvis E.D."/>
            <person name="Hiller M."/>
            <person name="Vernes S.C."/>
            <person name="Myers E.W."/>
            <person name="Teeling E.C."/>
        </authorList>
    </citation>
    <scope>NUCLEOTIDE SEQUENCE [LARGE SCALE GENOMIC DNA]</scope>
    <source>
        <strain evidence="3">Bat1K_MPI-CBG_1</strain>
    </source>
</reference>
<evidence type="ECO:0000256" key="1">
    <source>
        <dbReference type="SAM" id="Phobius"/>
    </source>
</evidence>
<feature type="transmembrane region" description="Helical" evidence="1">
    <location>
        <begin position="198"/>
        <end position="218"/>
    </location>
</feature>
<sequence>MSFNSALILVIFFLLLALGCLCCCSSRSCRRRVRLFVWTVSNLFRWACIAMNFPLRTALAVSHKFWVVVSSFPFVSRNVLISSLMSFLTHSLFNSMLFNLHDFECFWFFSLGLVSSFSPLWSEKMLGMTSIFLKFLRLVLCPVMWSIFENVPCTFEKIVHLASFAWRALYISVKSISSGVLFNATISLLIFCLEDLSIFDSGVLKSPTIIVLLSISFLNSSKIFFMYFSAPMLGAYIFTIFMSSWWILPLSIMK</sequence>
<keyword evidence="2" id="KW-0732">Signal</keyword>
<feature type="signal peptide" evidence="2">
    <location>
        <begin position="1"/>
        <end position="22"/>
    </location>
</feature>
<dbReference type="Proteomes" id="UP000664940">
    <property type="component" value="Unassembled WGS sequence"/>
</dbReference>
<dbReference type="AlphaFoldDB" id="A0A834E6I2"/>
<gene>
    <name evidence="3" type="ORF">HJG60_010883</name>
</gene>